<dbReference type="Gene3D" id="2.160.10.10">
    <property type="entry name" value="Hexapeptide repeat proteins"/>
    <property type="match status" value="1"/>
</dbReference>
<dbReference type="EMBL" id="RPHB01000001">
    <property type="protein sequence ID" value="MBW3466326.1"/>
    <property type="molecule type" value="Genomic_DNA"/>
</dbReference>
<proteinExistence type="inferred from homology"/>
<evidence type="ECO:0000313" key="5">
    <source>
        <dbReference type="Proteomes" id="UP000727490"/>
    </source>
</evidence>
<dbReference type="InterPro" id="IPR011004">
    <property type="entry name" value="Trimer_LpxA-like_sf"/>
</dbReference>
<keyword evidence="5" id="KW-1185">Reference proteome</keyword>
<organism evidence="4 5">
    <name type="scientific">Arthrospiribacter ruber</name>
    <dbReference type="NCBI Taxonomy" id="2487934"/>
    <lineage>
        <taxon>Bacteria</taxon>
        <taxon>Pseudomonadati</taxon>
        <taxon>Bacteroidota</taxon>
        <taxon>Cytophagia</taxon>
        <taxon>Cytophagales</taxon>
        <taxon>Cyclobacteriaceae</taxon>
        <taxon>Arthrospiribacter</taxon>
    </lineage>
</organism>
<dbReference type="InterPro" id="IPR018357">
    <property type="entry name" value="Hexapep_transf_CS"/>
</dbReference>
<reference evidence="4 5" key="1">
    <citation type="journal article" date="2020" name="Syst. Appl. Microbiol.">
        <title>Arthrospiribacter ruber gen. nov., sp. nov., a novel bacterium isolated from Arthrospira cultures.</title>
        <authorList>
            <person name="Waleron M."/>
            <person name="Misztak A."/>
            <person name="Waleron M.M."/>
            <person name="Furmaniak M."/>
            <person name="Mrozik A."/>
            <person name="Waleron K."/>
        </authorList>
    </citation>
    <scope>NUCLEOTIDE SEQUENCE [LARGE SCALE GENOMIC DNA]</scope>
    <source>
        <strain evidence="4 5">DPMB0001</strain>
    </source>
</reference>
<keyword evidence="2" id="KW-0808">Transferase</keyword>
<dbReference type="SUPFAM" id="SSF51161">
    <property type="entry name" value="Trimeric LpxA-like enzymes"/>
    <property type="match status" value="1"/>
</dbReference>
<dbReference type="InterPro" id="IPR020019">
    <property type="entry name" value="AcTrfase_PglD-like"/>
</dbReference>
<accession>A0A951MCF6</accession>
<evidence type="ECO:0000313" key="4">
    <source>
        <dbReference type="EMBL" id="MBW3466326.1"/>
    </source>
</evidence>
<sequence>MKSTKLLGISKDTSTILFDMFQEIYGISRFEFFINQEQYLEPFMPVLQYSYEAHPMNSYSEISGAVFFGTSGASNKRAIFDYFFSEFQVDKERYQQLVHPTSYLALSSKLEKGVLIEPKTVIGSQSSIGFGVFVKRGASIGHHNSIGDFTDINPGAVLSGKVNVGPGCTIGSGAVIKDNINIGANTVIGIGSVVTKDIPANCIAFGNPCKVVKEI</sequence>
<name>A0A951MCF6_9BACT</name>
<comment type="caution">
    <text evidence="4">The sequence shown here is derived from an EMBL/GenBank/DDBJ whole genome shotgun (WGS) entry which is preliminary data.</text>
</comment>
<dbReference type="PANTHER" id="PTHR43300">
    <property type="entry name" value="ACETYLTRANSFERASE"/>
    <property type="match status" value="1"/>
</dbReference>
<dbReference type="RefSeq" id="WP_009033466.1">
    <property type="nucleotide sequence ID" value="NZ_RPHB01000001.1"/>
</dbReference>
<evidence type="ECO:0000256" key="3">
    <source>
        <dbReference type="ARBA" id="ARBA00022737"/>
    </source>
</evidence>
<comment type="similarity">
    <text evidence="1">Belongs to the transferase hexapeptide repeat family.</text>
</comment>
<dbReference type="PROSITE" id="PS00101">
    <property type="entry name" value="HEXAPEP_TRANSFERASES"/>
    <property type="match status" value="1"/>
</dbReference>
<gene>
    <name evidence="4" type="ORF">EGN73_00675</name>
</gene>
<evidence type="ECO:0000256" key="2">
    <source>
        <dbReference type="ARBA" id="ARBA00022679"/>
    </source>
</evidence>
<protein>
    <submittedName>
        <fullName evidence="4">Acetyltransferase</fullName>
    </submittedName>
</protein>
<evidence type="ECO:0000256" key="1">
    <source>
        <dbReference type="ARBA" id="ARBA00007274"/>
    </source>
</evidence>
<dbReference type="InterPro" id="IPR050179">
    <property type="entry name" value="Trans_hexapeptide_repeat"/>
</dbReference>
<keyword evidence="3" id="KW-0677">Repeat</keyword>
<dbReference type="PANTHER" id="PTHR43300:SF7">
    <property type="entry name" value="UDP-N-ACETYLBACILLOSAMINE N-ACETYLTRANSFERASE"/>
    <property type="match status" value="1"/>
</dbReference>
<dbReference type="CDD" id="cd03360">
    <property type="entry name" value="LbH_AT_putative"/>
    <property type="match status" value="1"/>
</dbReference>
<dbReference type="GO" id="GO:0016740">
    <property type="term" value="F:transferase activity"/>
    <property type="evidence" value="ECO:0007669"/>
    <property type="project" value="UniProtKB-KW"/>
</dbReference>
<dbReference type="AlphaFoldDB" id="A0A951MCF6"/>
<dbReference type="Proteomes" id="UP000727490">
    <property type="component" value="Unassembled WGS sequence"/>
</dbReference>